<evidence type="ECO:0000259" key="4">
    <source>
        <dbReference type="PROSITE" id="PS50157"/>
    </source>
</evidence>
<dbReference type="PROSITE" id="PS00028">
    <property type="entry name" value="ZINC_FINGER_C2H2_1"/>
    <property type="match status" value="1"/>
</dbReference>
<sequence>MVALPIPLILHCSLVLQQVYFVRYDFVDGLENPSSLRSNQPQFLVAPVQQQPDFELYPSNAYSPGGYTPAYTPAYTPDYTPDYCLSPSYPSPALTNNVSFSASPYQSFEGDFSMVAPAGLAVTGVPMASPISFASSPVPVTHALPSPSPLQPPRQMPPPAATSPTKRRGRSYICPQCNSSFTRPADVKRHKTSVHNPNHIDCPVPDCGRKGNSGFPRQDHLTEHLRSLHNWDIPKRAFTAGTKRVVKRRKCD</sequence>
<keyword evidence="1" id="KW-0863">Zinc-finger</keyword>
<dbReference type="AlphaFoldDB" id="A0A7H8QKN1"/>
<dbReference type="GO" id="GO:0008270">
    <property type="term" value="F:zinc ion binding"/>
    <property type="evidence" value="ECO:0007669"/>
    <property type="project" value="UniProtKB-KW"/>
</dbReference>
<gene>
    <name evidence="5" type="ORF">TRUGW13939_01494</name>
</gene>
<feature type="compositionally biased region" description="Pro residues" evidence="2">
    <location>
        <begin position="146"/>
        <end position="161"/>
    </location>
</feature>
<dbReference type="SUPFAM" id="SSF57667">
    <property type="entry name" value="beta-beta-alpha zinc fingers"/>
    <property type="match status" value="1"/>
</dbReference>
<dbReference type="Gene3D" id="3.30.160.60">
    <property type="entry name" value="Classic Zinc Finger"/>
    <property type="match status" value="1"/>
</dbReference>
<keyword evidence="1" id="KW-0862">Zinc</keyword>
<organism evidence="5 6">
    <name type="scientific">Talaromyces rugulosus</name>
    <name type="common">Penicillium rugulosum</name>
    <dbReference type="NCBI Taxonomy" id="121627"/>
    <lineage>
        <taxon>Eukaryota</taxon>
        <taxon>Fungi</taxon>
        <taxon>Dikarya</taxon>
        <taxon>Ascomycota</taxon>
        <taxon>Pezizomycotina</taxon>
        <taxon>Eurotiomycetes</taxon>
        <taxon>Eurotiomycetidae</taxon>
        <taxon>Eurotiales</taxon>
        <taxon>Trichocomaceae</taxon>
        <taxon>Talaromyces</taxon>
        <taxon>Talaromyces sect. Islandici</taxon>
    </lineage>
</organism>
<dbReference type="InterPro" id="IPR013087">
    <property type="entry name" value="Znf_C2H2_type"/>
</dbReference>
<keyword evidence="6" id="KW-1185">Reference proteome</keyword>
<dbReference type="Proteomes" id="UP000509510">
    <property type="component" value="Chromosome I"/>
</dbReference>
<feature type="domain" description="C2H2-type" evidence="4">
    <location>
        <begin position="172"/>
        <end position="200"/>
    </location>
</feature>
<reference evidence="6" key="1">
    <citation type="submission" date="2020-06" db="EMBL/GenBank/DDBJ databases">
        <title>A chromosome-scale genome assembly of Talaromyces rugulosus W13939.</title>
        <authorList>
            <person name="Wang B."/>
            <person name="Guo L."/>
            <person name="Ye K."/>
            <person name="Wang L."/>
        </authorList>
    </citation>
    <scope>NUCLEOTIDE SEQUENCE [LARGE SCALE GENOMIC DNA]</scope>
    <source>
        <strain evidence="6">W13939</strain>
    </source>
</reference>
<feature type="chain" id="PRO_5029008028" description="C2H2-type domain-containing protein" evidence="3">
    <location>
        <begin position="25"/>
        <end position="252"/>
    </location>
</feature>
<evidence type="ECO:0000256" key="1">
    <source>
        <dbReference type="PROSITE-ProRule" id="PRU00042"/>
    </source>
</evidence>
<feature type="signal peptide" evidence="3">
    <location>
        <begin position="1"/>
        <end position="24"/>
    </location>
</feature>
<proteinExistence type="predicted"/>
<keyword evidence="3" id="KW-0732">Signal</keyword>
<dbReference type="EMBL" id="CP055898">
    <property type="protein sequence ID" value="QKX54408.1"/>
    <property type="molecule type" value="Genomic_DNA"/>
</dbReference>
<evidence type="ECO:0000256" key="3">
    <source>
        <dbReference type="SAM" id="SignalP"/>
    </source>
</evidence>
<dbReference type="OrthoDB" id="2687452at2759"/>
<evidence type="ECO:0000313" key="6">
    <source>
        <dbReference type="Proteomes" id="UP000509510"/>
    </source>
</evidence>
<dbReference type="InterPro" id="IPR036236">
    <property type="entry name" value="Znf_C2H2_sf"/>
</dbReference>
<dbReference type="SMART" id="SM00355">
    <property type="entry name" value="ZnF_C2H2"/>
    <property type="match status" value="2"/>
</dbReference>
<protein>
    <recommendedName>
        <fullName evidence="4">C2H2-type domain-containing protein</fullName>
    </recommendedName>
</protein>
<feature type="region of interest" description="Disordered" evidence="2">
    <location>
        <begin position="138"/>
        <end position="169"/>
    </location>
</feature>
<dbReference type="PROSITE" id="PS50157">
    <property type="entry name" value="ZINC_FINGER_C2H2_2"/>
    <property type="match status" value="1"/>
</dbReference>
<evidence type="ECO:0000313" key="5">
    <source>
        <dbReference type="EMBL" id="QKX54408.1"/>
    </source>
</evidence>
<accession>A0A7H8QKN1</accession>
<dbReference type="GeneID" id="55989005"/>
<evidence type="ECO:0000256" key="2">
    <source>
        <dbReference type="SAM" id="MobiDB-lite"/>
    </source>
</evidence>
<dbReference type="RefSeq" id="XP_035340587.1">
    <property type="nucleotide sequence ID" value="XM_035484694.1"/>
</dbReference>
<dbReference type="KEGG" id="trg:TRUGW13939_01494"/>
<keyword evidence="1" id="KW-0479">Metal-binding</keyword>
<name>A0A7H8QKN1_TALRU</name>